<dbReference type="InterPro" id="IPR005828">
    <property type="entry name" value="MFS_sugar_transport-like"/>
</dbReference>
<dbReference type="NCBIfam" id="TIGR00879">
    <property type="entry name" value="SP"/>
    <property type="match status" value="1"/>
</dbReference>
<evidence type="ECO:0000256" key="9">
    <source>
        <dbReference type="SAM" id="MobiDB-lite"/>
    </source>
</evidence>
<dbReference type="PROSITE" id="PS00216">
    <property type="entry name" value="SUGAR_TRANSPORT_1"/>
    <property type="match status" value="1"/>
</dbReference>
<dbReference type="InterPro" id="IPR036259">
    <property type="entry name" value="MFS_trans_sf"/>
</dbReference>
<evidence type="ECO:0000256" key="5">
    <source>
        <dbReference type="ARBA" id="ARBA00022989"/>
    </source>
</evidence>
<evidence type="ECO:0000256" key="6">
    <source>
        <dbReference type="ARBA" id="ARBA00023136"/>
    </source>
</evidence>
<dbReference type="EMBL" id="LT671828">
    <property type="protein sequence ID" value="SHO80069.1"/>
    <property type="molecule type" value="Genomic_DNA"/>
</dbReference>
<reference evidence="13" key="1">
    <citation type="journal article" date="2017" name="Nucleic Acids Res.">
        <title>Proteogenomics produces comprehensive and highly accurate protein-coding gene annotation in a complete genome assembly of Malassezia sympodialis.</title>
        <authorList>
            <person name="Zhu Y."/>
            <person name="Engstroem P.G."/>
            <person name="Tellgren-Roth C."/>
            <person name="Baudo C.D."/>
            <person name="Kennell J.C."/>
            <person name="Sun S."/>
            <person name="Billmyre R.B."/>
            <person name="Schroeder M.S."/>
            <person name="Andersson A."/>
            <person name="Holm T."/>
            <person name="Sigurgeirsson B."/>
            <person name="Wu G."/>
            <person name="Sankaranarayanan S.R."/>
            <person name="Siddharthan R."/>
            <person name="Sanyal K."/>
            <person name="Lundeberg J."/>
            <person name="Nystedt B."/>
            <person name="Boekhout T."/>
            <person name="Dawson T.L. Jr."/>
            <person name="Heitman J."/>
            <person name="Scheynius A."/>
            <person name="Lehtioe J."/>
        </authorList>
    </citation>
    <scope>NUCLEOTIDE SEQUENCE [LARGE SCALE GENOMIC DNA]</scope>
    <source>
        <strain evidence="13">ATCC 42132</strain>
    </source>
</reference>
<evidence type="ECO:0000256" key="10">
    <source>
        <dbReference type="SAM" id="Phobius"/>
    </source>
</evidence>
<feature type="transmembrane region" description="Helical" evidence="10">
    <location>
        <begin position="370"/>
        <end position="393"/>
    </location>
</feature>
<dbReference type="SUPFAM" id="SSF103473">
    <property type="entry name" value="MFS general substrate transporter"/>
    <property type="match status" value="1"/>
</dbReference>
<feature type="transmembrane region" description="Helical" evidence="10">
    <location>
        <begin position="447"/>
        <end position="467"/>
    </location>
</feature>
<gene>
    <name evidence="12" type="ORF">MSYG_4424</name>
</gene>
<keyword evidence="13" id="KW-1185">Reference proteome</keyword>
<dbReference type="FunFam" id="1.20.1250.20:FF:000061">
    <property type="entry name" value="MFS sugar transporter"/>
    <property type="match status" value="1"/>
</dbReference>
<keyword evidence="5 10" id="KW-1133">Transmembrane helix</keyword>
<comment type="catalytic activity">
    <reaction evidence="7">
        <text>myo-inositol(out) + H(+)(out) = myo-inositol(in) + H(+)(in)</text>
        <dbReference type="Rhea" id="RHEA:60364"/>
        <dbReference type="ChEBI" id="CHEBI:15378"/>
        <dbReference type="ChEBI" id="CHEBI:17268"/>
    </reaction>
</comment>
<keyword evidence="6 10" id="KW-0472">Membrane</keyword>
<feature type="domain" description="Major facilitator superfamily (MFS) profile" evidence="11">
    <location>
        <begin position="24"/>
        <end position="501"/>
    </location>
</feature>
<comment type="similarity">
    <text evidence="2 8">Belongs to the major facilitator superfamily. Sugar transporter (TC 2.A.1.1) family.</text>
</comment>
<dbReference type="PROSITE" id="PS51257">
    <property type="entry name" value="PROKAR_LIPOPROTEIN"/>
    <property type="match status" value="1"/>
</dbReference>
<evidence type="ECO:0000313" key="12">
    <source>
        <dbReference type="EMBL" id="SHO80069.1"/>
    </source>
</evidence>
<evidence type="ECO:0000256" key="2">
    <source>
        <dbReference type="ARBA" id="ARBA00010992"/>
    </source>
</evidence>
<dbReference type="PROSITE" id="PS50850">
    <property type="entry name" value="MFS"/>
    <property type="match status" value="1"/>
</dbReference>
<dbReference type="PRINTS" id="PR00171">
    <property type="entry name" value="SUGRTRNSPORT"/>
</dbReference>
<organism evidence="12 13">
    <name type="scientific">Malassezia sympodialis (strain ATCC 42132)</name>
    <name type="common">Atopic eczema-associated yeast</name>
    <dbReference type="NCBI Taxonomy" id="1230383"/>
    <lineage>
        <taxon>Eukaryota</taxon>
        <taxon>Fungi</taxon>
        <taxon>Dikarya</taxon>
        <taxon>Basidiomycota</taxon>
        <taxon>Ustilaginomycotina</taxon>
        <taxon>Malasseziomycetes</taxon>
        <taxon>Malasseziales</taxon>
        <taxon>Malasseziaceae</taxon>
        <taxon>Malassezia</taxon>
    </lineage>
</organism>
<name>A0A1M8ACB7_MALS4</name>
<keyword evidence="4 10" id="KW-0812">Transmembrane</keyword>
<dbReference type="AlphaFoldDB" id="A0A1M8ACB7"/>
<evidence type="ECO:0000256" key="8">
    <source>
        <dbReference type="RuleBase" id="RU003346"/>
    </source>
</evidence>
<feature type="transmembrane region" description="Helical" evidence="10">
    <location>
        <begin position="20"/>
        <end position="37"/>
    </location>
</feature>
<dbReference type="VEuPathDB" id="FungiDB:MSYG_4424"/>
<feature type="region of interest" description="Disordered" evidence="9">
    <location>
        <begin position="559"/>
        <end position="586"/>
    </location>
</feature>
<dbReference type="OMA" id="FADAHQE"/>
<evidence type="ECO:0000256" key="4">
    <source>
        <dbReference type="ARBA" id="ARBA00022692"/>
    </source>
</evidence>
<dbReference type="PROSITE" id="PS00217">
    <property type="entry name" value="SUGAR_TRANSPORT_2"/>
    <property type="match status" value="1"/>
</dbReference>
<evidence type="ECO:0000259" key="11">
    <source>
        <dbReference type="PROSITE" id="PS50850"/>
    </source>
</evidence>
<feature type="transmembrane region" description="Helical" evidence="10">
    <location>
        <begin position="177"/>
        <end position="199"/>
    </location>
</feature>
<feature type="transmembrane region" description="Helical" evidence="10">
    <location>
        <begin position="479"/>
        <end position="497"/>
    </location>
</feature>
<dbReference type="Gene3D" id="1.20.1250.20">
    <property type="entry name" value="MFS general substrate transporter like domains"/>
    <property type="match status" value="1"/>
</dbReference>
<dbReference type="GO" id="GO:0016020">
    <property type="term" value="C:membrane"/>
    <property type="evidence" value="ECO:0007669"/>
    <property type="project" value="UniProtKB-SubCell"/>
</dbReference>
<proteinExistence type="inferred from homology"/>
<dbReference type="Pfam" id="PF00083">
    <property type="entry name" value="Sugar_tr"/>
    <property type="match status" value="1"/>
</dbReference>
<dbReference type="GO" id="GO:0005351">
    <property type="term" value="F:carbohydrate:proton symporter activity"/>
    <property type="evidence" value="ECO:0007669"/>
    <property type="project" value="TreeGrafter"/>
</dbReference>
<protein>
    <submittedName>
        <fullName evidence="12">Similar to S.cerevisiae protein STL1 (Glycerol proton symporter of the plasma membrane)</fullName>
    </submittedName>
</protein>
<dbReference type="InterPro" id="IPR003663">
    <property type="entry name" value="Sugar/inositol_transpt"/>
</dbReference>
<evidence type="ECO:0000313" key="13">
    <source>
        <dbReference type="Proteomes" id="UP000186303"/>
    </source>
</evidence>
<feature type="transmembrane region" description="Helical" evidence="10">
    <location>
        <begin position="415"/>
        <end position="435"/>
    </location>
</feature>
<dbReference type="OrthoDB" id="2544694at2759"/>
<feature type="transmembrane region" description="Helical" evidence="10">
    <location>
        <begin position="339"/>
        <end position="363"/>
    </location>
</feature>
<evidence type="ECO:0000256" key="1">
    <source>
        <dbReference type="ARBA" id="ARBA00004141"/>
    </source>
</evidence>
<evidence type="ECO:0000256" key="3">
    <source>
        <dbReference type="ARBA" id="ARBA00022448"/>
    </source>
</evidence>
<comment type="subcellular location">
    <subcellularLocation>
        <location evidence="1">Membrane</location>
        <topology evidence="1">Multi-pass membrane protein</topology>
    </subcellularLocation>
</comment>
<evidence type="ECO:0000256" key="7">
    <source>
        <dbReference type="ARBA" id="ARBA00049119"/>
    </source>
</evidence>
<keyword evidence="3 8" id="KW-0813">Transport</keyword>
<accession>A0A1M8ACB7</accession>
<dbReference type="InterPro" id="IPR020846">
    <property type="entry name" value="MFS_dom"/>
</dbReference>
<feature type="transmembrane region" description="Helical" evidence="10">
    <location>
        <begin position="211"/>
        <end position="234"/>
    </location>
</feature>
<sequence>MKSINLPTIPGSDRIRGTALTIFVAFVCSCGFLLFGYDQGVMSLLIEEPMLASTMPKIAKYEPDGANTADEYARTHPNDPIPYFPDQFDSNVQGAVVSCYELGCMVGSLFLLWKGDVIGRRWSVVIGSTIMIIGVIIMVADDTIGPFTAGRVIAGVGNGFNTTTIPMLQSELSRPQYRGLLVFIEGALLAGGVMISYWLDFGFYFLKFNSVQWRFPIAFQIVFAGILMLGVFVMPESPRWLVKRGRIEEANAVLSRLHDKPMDDPAVQQELHTLVDAIRKVEMDLGPFKYRELLTNGPQQNFYRLALGCGAQCMQQWTGINNLTYYASTVFKMVQPDDVASRLLVCGSGVLYFLAASVAVFLIDVAGRRTLMISCAFGMMLCYAIISGMVYMVDPSTSPDTPQSSRDVYGKVGEAFIYLYFIPWSFGWLGMTWLYPPEIMPIRIRAAGTALSTCTNWLMNFTVVMISPPAFENLKNHTFTMFGAFNFIFIPIVYMFYPETNRRGLEEMDLFFADAHQEGFWKPSRFMTTAAYLSITRPYLTSEELDAIISKRDEMEAIPDSEANPEFAQGMPNEPKEMPVNPPNQA</sequence>
<dbReference type="InterPro" id="IPR005829">
    <property type="entry name" value="Sugar_transporter_CS"/>
</dbReference>
<feature type="transmembrane region" description="Helical" evidence="10">
    <location>
        <begin position="122"/>
        <end position="140"/>
    </location>
</feature>
<dbReference type="PANTHER" id="PTHR48022">
    <property type="entry name" value="PLASTIDIC GLUCOSE TRANSPORTER 4"/>
    <property type="match status" value="1"/>
</dbReference>
<dbReference type="InterPro" id="IPR050360">
    <property type="entry name" value="MFS_Sugar_Transporters"/>
</dbReference>
<dbReference type="Proteomes" id="UP000186303">
    <property type="component" value="Chromosome 8"/>
</dbReference>
<dbReference type="PANTHER" id="PTHR48022:SF68">
    <property type="entry name" value="MAJOR FACILITATOR SUPERFAMILY (MFS) PROFILE DOMAIN-CONTAINING PROTEIN-RELATED"/>
    <property type="match status" value="1"/>
</dbReference>